<evidence type="ECO:0000259" key="3">
    <source>
        <dbReference type="Pfam" id="PF01648"/>
    </source>
</evidence>
<gene>
    <name evidence="4" type="ORF">BU112_06960</name>
</gene>
<dbReference type="InterPro" id="IPR008278">
    <property type="entry name" value="4-PPantetheinyl_Trfase_dom"/>
</dbReference>
<name>A0A418IFT3_9STAP</name>
<feature type="domain" description="4'-phosphopantetheinyl transferase" evidence="3">
    <location>
        <begin position="84"/>
        <end position="185"/>
    </location>
</feature>
<dbReference type="Proteomes" id="UP000286317">
    <property type="component" value="Unassembled WGS sequence"/>
</dbReference>
<proteinExistence type="inferred from homology"/>
<protein>
    <submittedName>
        <fullName evidence="4">4'-phosphopantetheinyl transferase superfamily protein</fullName>
    </submittedName>
</protein>
<dbReference type="PANTHER" id="PTHR12215:SF10">
    <property type="entry name" value="L-AMINOADIPATE-SEMIALDEHYDE DEHYDROGENASE-PHOSPHOPANTETHEINYL TRANSFERASE"/>
    <property type="match status" value="1"/>
</dbReference>
<reference evidence="4 5" key="1">
    <citation type="journal article" date="2016" name="Front. Microbiol.">
        <title>Comprehensive Phylogenetic Analysis of Bovine Non-aureus Staphylococci Species Based on Whole-Genome Sequencing.</title>
        <authorList>
            <person name="Naushad S."/>
            <person name="Barkema H.W."/>
            <person name="Luby C."/>
            <person name="Condas L.A."/>
            <person name="Nobrega D.B."/>
            <person name="Carson D.A."/>
            <person name="De Buck J."/>
        </authorList>
    </citation>
    <scope>NUCLEOTIDE SEQUENCE [LARGE SCALE GENOMIC DNA]</scope>
    <source>
        <strain evidence="4 5">SNUC 4554</strain>
    </source>
</reference>
<dbReference type="GO" id="GO:0000287">
    <property type="term" value="F:magnesium ion binding"/>
    <property type="evidence" value="ECO:0007669"/>
    <property type="project" value="InterPro"/>
</dbReference>
<accession>A0A418IFT3</accession>
<dbReference type="AlphaFoldDB" id="A0A418IFT3"/>
<evidence type="ECO:0000256" key="1">
    <source>
        <dbReference type="ARBA" id="ARBA00010990"/>
    </source>
</evidence>
<dbReference type="Gene3D" id="3.90.470.20">
    <property type="entry name" value="4'-phosphopantetheinyl transferase domain"/>
    <property type="match status" value="2"/>
</dbReference>
<keyword evidence="2 4" id="KW-0808">Transferase</keyword>
<dbReference type="InterPro" id="IPR050559">
    <property type="entry name" value="P-Pant_transferase_sf"/>
</dbReference>
<dbReference type="SUPFAM" id="SSF56214">
    <property type="entry name" value="4'-phosphopantetheinyl transferase"/>
    <property type="match status" value="2"/>
</dbReference>
<dbReference type="OrthoDB" id="9808281at2"/>
<comment type="caution">
    <text evidence="4">The sequence shown here is derived from an EMBL/GenBank/DDBJ whole genome shotgun (WGS) entry which is preliminary data.</text>
</comment>
<dbReference type="PANTHER" id="PTHR12215">
    <property type="entry name" value="PHOSPHOPANTETHEINE TRANSFERASE"/>
    <property type="match status" value="1"/>
</dbReference>
<evidence type="ECO:0000313" key="4">
    <source>
        <dbReference type="EMBL" id="RIN01063.1"/>
    </source>
</evidence>
<dbReference type="GO" id="GO:0008897">
    <property type="term" value="F:holo-[acyl-carrier-protein] synthase activity"/>
    <property type="evidence" value="ECO:0007669"/>
    <property type="project" value="InterPro"/>
</dbReference>
<keyword evidence="5" id="KW-1185">Reference proteome</keyword>
<sequence length="212" mass="24793">MTVKITIYVLNTQDFDYQNLKRHPQYSKWFKYYCVRAHTGIQFEHIQFGENTHGKPVLKLPKDKHINVSHTDGCSICVVSDANVGVDVEKIENIDLDIAKKYFSLLEYRYITDTQSTISRFNRFFEVWTMKECYLKLLGMGMYKALDSFSITPVQGRYQLIETEDEMMQPCSFFHDIVYGTYALSVILDVANQDLEAELLDITKNFNTEFIL</sequence>
<evidence type="ECO:0000256" key="2">
    <source>
        <dbReference type="ARBA" id="ARBA00022679"/>
    </source>
</evidence>
<comment type="similarity">
    <text evidence="1">Belongs to the P-Pant transferase superfamily. Gsp/Sfp/HetI/AcpT family.</text>
</comment>
<dbReference type="InterPro" id="IPR037143">
    <property type="entry name" value="4-PPantetheinyl_Trfase_dom_sf"/>
</dbReference>
<dbReference type="Pfam" id="PF01648">
    <property type="entry name" value="ACPS"/>
    <property type="match status" value="1"/>
</dbReference>
<organism evidence="4 5">
    <name type="scientific">Staphylococcus shinii</name>
    <dbReference type="NCBI Taxonomy" id="2912228"/>
    <lineage>
        <taxon>Bacteria</taxon>
        <taxon>Bacillati</taxon>
        <taxon>Bacillota</taxon>
        <taxon>Bacilli</taxon>
        <taxon>Bacillales</taxon>
        <taxon>Staphylococcaceae</taxon>
        <taxon>Staphylococcus</taxon>
    </lineage>
</organism>
<dbReference type="EMBL" id="QXUF01000039">
    <property type="protein sequence ID" value="RIN01063.1"/>
    <property type="molecule type" value="Genomic_DNA"/>
</dbReference>
<dbReference type="GO" id="GO:0005829">
    <property type="term" value="C:cytosol"/>
    <property type="evidence" value="ECO:0007669"/>
    <property type="project" value="TreeGrafter"/>
</dbReference>
<dbReference type="GO" id="GO:0019878">
    <property type="term" value="P:lysine biosynthetic process via aminoadipic acid"/>
    <property type="evidence" value="ECO:0007669"/>
    <property type="project" value="TreeGrafter"/>
</dbReference>
<evidence type="ECO:0000313" key="5">
    <source>
        <dbReference type="Proteomes" id="UP000286317"/>
    </source>
</evidence>